<name>A0AAD6X8V2_9AGAR</name>
<dbReference type="Proteomes" id="UP001218188">
    <property type="component" value="Unassembled WGS sequence"/>
</dbReference>
<dbReference type="GO" id="GO:0034551">
    <property type="term" value="P:mitochondrial respiratory chain complex III assembly"/>
    <property type="evidence" value="ECO:0007669"/>
    <property type="project" value="TreeGrafter"/>
</dbReference>
<evidence type="ECO:0000313" key="3">
    <source>
        <dbReference type="EMBL" id="KAJ7039186.1"/>
    </source>
</evidence>
<sequence>MLARTSLAHAARLRRIPRPLRTIRLISNDKDPKNVDHLIPERPPNWLTRKILESPSVEKWFFRVTNAFGMGTPKAQAQTRTFVLYERLCCIKADEEMAFWRDECALPPTFQSWFTVIALHIWMYTVRFRALPSDYGRRYEDCIVDHFFQDVEDRIRAIMQPSHDYKPYIFTSNFYVNPNAPKTTDKKERLAHTPERIVSQQMKIFKEQWTGLCLALDLGLVNGDMEMAGAVWRNLLGARGASGIAFPDDPSAPTFRRTVNLLGGTVVNPSKIDFDKEAVTDDSSGVHDYPPAEADKYLAYPELMLDIVQYIRRELVRLEELTDEEIVDLDWREMRFGQVRQDGDLDSDITPPP</sequence>
<protein>
    <recommendedName>
        <fullName evidence="2">Ubiquinol-cytochrome c chaperone domain-containing protein</fullName>
    </recommendedName>
</protein>
<proteinExistence type="inferred from homology"/>
<feature type="domain" description="Ubiquinol-cytochrome c chaperone" evidence="2">
    <location>
        <begin position="185"/>
        <end position="239"/>
    </location>
</feature>
<accession>A0AAD6X8V2</accession>
<reference evidence="3" key="1">
    <citation type="submission" date="2023-03" db="EMBL/GenBank/DDBJ databases">
        <title>Massive genome expansion in bonnet fungi (Mycena s.s.) driven by repeated elements and novel gene families across ecological guilds.</title>
        <authorList>
            <consortium name="Lawrence Berkeley National Laboratory"/>
            <person name="Harder C.B."/>
            <person name="Miyauchi S."/>
            <person name="Viragh M."/>
            <person name="Kuo A."/>
            <person name="Thoen E."/>
            <person name="Andreopoulos B."/>
            <person name="Lu D."/>
            <person name="Skrede I."/>
            <person name="Drula E."/>
            <person name="Henrissat B."/>
            <person name="Morin E."/>
            <person name="Kohler A."/>
            <person name="Barry K."/>
            <person name="LaButti K."/>
            <person name="Morin E."/>
            <person name="Salamov A."/>
            <person name="Lipzen A."/>
            <person name="Mereny Z."/>
            <person name="Hegedus B."/>
            <person name="Baldrian P."/>
            <person name="Stursova M."/>
            <person name="Weitz H."/>
            <person name="Taylor A."/>
            <person name="Grigoriev I.V."/>
            <person name="Nagy L.G."/>
            <person name="Martin F."/>
            <person name="Kauserud H."/>
        </authorList>
    </citation>
    <scope>NUCLEOTIDE SEQUENCE</scope>
    <source>
        <strain evidence="3">CBHHK200</strain>
    </source>
</reference>
<dbReference type="GO" id="GO:0005739">
    <property type="term" value="C:mitochondrion"/>
    <property type="evidence" value="ECO:0007669"/>
    <property type="project" value="TreeGrafter"/>
</dbReference>
<feature type="domain" description="Ubiquinol-cytochrome c chaperone" evidence="2">
    <location>
        <begin position="103"/>
        <end position="162"/>
    </location>
</feature>
<comment type="caution">
    <text evidence="3">The sequence shown here is derived from an EMBL/GenBank/DDBJ whole genome shotgun (WGS) entry which is preliminary data.</text>
</comment>
<dbReference type="EMBL" id="JARJCM010000028">
    <property type="protein sequence ID" value="KAJ7039186.1"/>
    <property type="molecule type" value="Genomic_DNA"/>
</dbReference>
<dbReference type="PANTHER" id="PTHR12184">
    <property type="entry name" value="UBIQUINOL-CYTOCHROME C REDUCTASE COMPLEX ASSEMBLY FACTOR 1 FAMILY MEMBER"/>
    <property type="match status" value="1"/>
</dbReference>
<dbReference type="InterPro" id="IPR021150">
    <property type="entry name" value="Ubiq_cyt_c_chap"/>
</dbReference>
<evidence type="ECO:0000256" key="1">
    <source>
        <dbReference type="ARBA" id="ARBA00006407"/>
    </source>
</evidence>
<organism evidence="3 4">
    <name type="scientific">Mycena alexandri</name>
    <dbReference type="NCBI Taxonomy" id="1745969"/>
    <lineage>
        <taxon>Eukaryota</taxon>
        <taxon>Fungi</taxon>
        <taxon>Dikarya</taxon>
        <taxon>Basidiomycota</taxon>
        <taxon>Agaricomycotina</taxon>
        <taxon>Agaricomycetes</taxon>
        <taxon>Agaricomycetidae</taxon>
        <taxon>Agaricales</taxon>
        <taxon>Marasmiineae</taxon>
        <taxon>Mycenaceae</taxon>
        <taxon>Mycena</taxon>
    </lineage>
</organism>
<dbReference type="InterPro" id="IPR007129">
    <property type="entry name" value="Ubiqinol_cyt_c_chaperone_CPB3"/>
</dbReference>
<evidence type="ECO:0000259" key="2">
    <source>
        <dbReference type="Pfam" id="PF03981"/>
    </source>
</evidence>
<dbReference type="Pfam" id="PF03981">
    <property type="entry name" value="Ubiq_cyt_C_chap"/>
    <property type="match status" value="2"/>
</dbReference>
<keyword evidence="4" id="KW-1185">Reference proteome</keyword>
<evidence type="ECO:0000313" key="4">
    <source>
        <dbReference type="Proteomes" id="UP001218188"/>
    </source>
</evidence>
<gene>
    <name evidence="3" type="ORF">C8F04DRAFT_997280</name>
</gene>
<dbReference type="AlphaFoldDB" id="A0AAD6X8V2"/>
<dbReference type="PANTHER" id="PTHR12184:SF1">
    <property type="entry name" value="UBIQUINOL-CYTOCHROME-C REDUCTASE COMPLEX ASSEMBLY FACTOR 1"/>
    <property type="match status" value="1"/>
</dbReference>
<comment type="similarity">
    <text evidence="1">Belongs to the CBP3 family.</text>
</comment>